<dbReference type="InterPro" id="IPR018846">
    <property type="entry name" value="Beta-prop_RSE1/DDB1/CPSF1_1st"/>
</dbReference>
<dbReference type="EMBL" id="KQ086253">
    <property type="protein sequence ID" value="KLO05927.1"/>
    <property type="molecule type" value="Genomic_DNA"/>
</dbReference>
<keyword evidence="2" id="KW-0539">Nucleus</keyword>
<proteinExistence type="predicted"/>
<dbReference type="InterPro" id="IPR050358">
    <property type="entry name" value="RSE1/DDB1/CFT1"/>
</dbReference>
<dbReference type="AlphaFoldDB" id="A0A0H2R3M3"/>
<evidence type="ECO:0000256" key="2">
    <source>
        <dbReference type="ARBA" id="ARBA00023242"/>
    </source>
</evidence>
<dbReference type="InterPro" id="IPR004871">
    <property type="entry name" value="RSE1/DDB1/CPSF1_C"/>
</dbReference>
<dbReference type="Gene3D" id="1.10.150.910">
    <property type="match status" value="1"/>
</dbReference>
<dbReference type="InterPro" id="IPR036322">
    <property type="entry name" value="WD40_repeat_dom_sf"/>
</dbReference>
<dbReference type="Pfam" id="PF10433">
    <property type="entry name" value="Beta-prop_RSE1_1st"/>
    <property type="match status" value="1"/>
</dbReference>
<evidence type="ECO:0000259" key="4">
    <source>
        <dbReference type="Pfam" id="PF10433"/>
    </source>
</evidence>
<feature type="domain" description="RSE1/DDB1/CPSF1 C-terminal" evidence="3">
    <location>
        <begin position="805"/>
        <end position="1098"/>
    </location>
</feature>
<name>A0A0H2R3M3_9AGAM</name>
<dbReference type="Proteomes" id="UP000053477">
    <property type="component" value="Unassembled WGS sequence"/>
</dbReference>
<protein>
    <recommendedName>
        <fullName evidence="8">DNA damage-binding protein 1</fullName>
    </recommendedName>
</protein>
<dbReference type="InterPro" id="IPR015943">
    <property type="entry name" value="WD40/YVTN_repeat-like_dom_sf"/>
</dbReference>
<dbReference type="STRING" id="27342.A0A0H2R3M3"/>
<dbReference type="GO" id="GO:0005634">
    <property type="term" value="C:nucleus"/>
    <property type="evidence" value="ECO:0007669"/>
    <property type="project" value="UniProtKB-SubCell"/>
</dbReference>
<dbReference type="FunCoup" id="A0A0H2R3M3">
    <property type="interactions" value="791"/>
</dbReference>
<organism evidence="6 7">
    <name type="scientific">Schizopora paradoxa</name>
    <dbReference type="NCBI Taxonomy" id="27342"/>
    <lineage>
        <taxon>Eukaryota</taxon>
        <taxon>Fungi</taxon>
        <taxon>Dikarya</taxon>
        <taxon>Basidiomycota</taxon>
        <taxon>Agaricomycotina</taxon>
        <taxon>Agaricomycetes</taxon>
        <taxon>Hymenochaetales</taxon>
        <taxon>Schizoporaceae</taxon>
        <taxon>Schizopora</taxon>
    </lineage>
</organism>
<feature type="domain" description="RSE1/DDB1/CPSF1 second beta-propeller" evidence="5">
    <location>
        <begin position="429"/>
        <end position="754"/>
    </location>
</feature>
<dbReference type="SUPFAM" id="SSF50978">
    <property type="entry name" value="WD40 repeat-like"/>
    <property type="match status" value="1"/>
</dbReference>
<dbReference type="OrthoDB" id="433457at2759"/>
<dbReference type="GO" id="GO:0003676">
    <property type="term" value="F:nucleic acid binding"/>
    <property type="evidence" value="ECO:0007669"/>
    <property type="project" value="InterPro"/>
</dbReference>
<dbReference type="InterPro" id="IPR058543">
    <property type="entry name" value="Beta-prop_RSE1/DDB1/CPSF1_2nd"/>
</dbReference>
<evidence type="ECO:0008006" key="8">
    <source>
        <dbReference type="Google" id="ProtNLM"/>
    </source>
</evidence>
<feature type="domain" description="RSE1/DDB1/CPSF1 first beta-propeller" evidence="4">
    <location>
        <begin position="12"/>
        <end position="376"/>
    </location>
</feature>
<dbReference type="SUPFAM" id="SSF69322">
    <property type="entry name" value="Tricorn protease domain 2"/>
    <property type="match status" value="1"/>
</dbReference>
<comment type="subcellular location">
    <subcellularLocation>
        <location evidence="1">Nucleus</location>
    </subcellularLocation>
</comment>
<dbReference type="Pfam" id="PF03178">
    <property type="entry name" value="CPSF_A"/>
    <property type="match status" value="1"/>
</dbReference>
<evidence type="ECO:0000259" key="3">
    <source>
        <dbReference type="Pfam" id="PF03178"/>
    </source>
</evidence>
<gene>
    <name evidence="6" type="ORF">SCHPADRAFT_917631</name>
</gene>
<dbReference type="PANTHER" id="PTHR10644">
    <property type="entry name" value="DNA REPAIR/RNA PROCESSING CPSF FAMILY"/>
    <property type="match status" value="1"/>
</dbReference>
<dbReference type="Gene3D" id="2.130.10.10">
    <property type="entry name" value="YVTN repeat-like/Quinoprotein amine dehydrogenase"/>
    <property type="match status" value="3"/>
</dbReference>
<evidence type="ECO:0000313" key="6">
    <source>
        <dbReference type="EMBL" id="KLO05927.1"/>
    </source>
</evidence>
<dbReference type="Pfam" id="PF23726">
    <property type="entry name" value="Beta-prop_RSE1_2nd"/>
    <property type="match status" value="1"/>
</dbReference>
<accession>A0A0H2R3M3</accession>
<evidence type="ECO:0000256" key="1">
    <source>
        <dbReference type="ARBA" id="ARBA00004123"/>
    </source>
</evidence>
<evidence type="ECO:0000259" key="5">
    <source>
        <dbReference type="Pfam" id="PF23726"/>
    </source>
</evidence>
<dbReference type="InParanoid" id="A0A0H2R3M3"/>
<sequence length="1137" mass="123943">MKVVNTYHSPTSVSHSLKCCLTADPQLEHLVVVRCNELDVYAILADGLRLQCTLDVWGRVTSLKALGSSGSTEVKLLLTTDHPDPRLLLFQYVPGHSPHLECTETISLLEKNARAAEYFCTSIVDPTGDIAVVSSYVGKLKVLELSDGKCVSNSDAPIRELNLLSATFLRTASRRSSTLGFLYRNHEQAVVLTSHNLKVPEGDISSSPSSVLPETVVSDPTASILIAVPPHAEDSWNALGGVLVVGEETIYFYSNVKNAKKKGEGKGKSSKTIDPVAQIRWPYSQITAWAQVDEEGTRYLLGDSFGRLVLLALITENAENSKLGLLYLGEISAPTSLTVLPSQFIFVGSHFGDSQLIRIEQTRPSDGSHIQVIERFKNIAPIVDAVLVDSDNSGQNEIVTCSGGQNTGSLRIIRNGANFAVDAVVDGVPDVIAVWPLKAHSESDEEKFLLATTPVATYLYELPQNARAPNLSRLTEEDYPGFKFDERTLAASNVVRRSVRPGETKAHYEGSSNVVQVTSSEVVVIDMASRTREAHWLPPNGSSIVLADISPSQICVVMTEGKIVVLKLEDGKFEVTGKTNTREVSAVSFSRAKKTAPFASRLAVGYWDDFSVEIFEVGKTMPSVARFDRIAGVPRSLLLIDFEEGKAPSRRFLIIGQGDGRVVTIPYDKKPQDDSDRRIIALGDAPVLLSKMYAENRPIVLATGSRSALLSWKKDGILVSPLLLKDTLAAAPLQSKLYPSSLVLASLEGLTIGRVVDIAKLHIRTIPMGIDNPVRISYQAESNTFGIGRVSTDIRPAGVLSTSRSSFVVLDARSFALSHSIQLELDEEVTAVETVSLSSSDSLEAFYAVGTMYYDAKEREPTRGRILLFSVIGEKTLPVVHCVAKADTNGCVFSITSMKGKLVAAVNSGMVKLGEWNHNYIVTSIAVHDDKLITGDAVSSIAVLQLQDTKFKTLARDYGPLWPLCISTTDGDAIIGANSDNLFSFKLHQLPDKMMLDQDGEFRIDEIVNKFIPGISDIFTPKHVFFTSTGRIGVITESVDEAHSMNLTSLLRNLSHVVHGPGEMTYADRRSPVSAKGKSDGHPIQGFADGDFLERILDFDPSSKEMQKTLEGKTPAEKIELTQQQIKSILESLRSFH</sequence>
<reference evidence="6 7" key="1">
    <citation type="submission" date="2015-04" db="EMBL/GenBank/DDBJ databases">
        <title>Complete genome sequence of Schizopora paradoxa KUC8140, a cosmopolitan wood degrader in East Asia.</title>
        <authorList>
            <consortium name="DOE Joint Genome Institute"/>
            <person name="Min B."/>
            <person name="Park H."/>
            <person name="Jang Y."/>
            <person name="Kim J.-J."/>
            <person name="Kim K.H."/>
            <person name="Pangilinan J."/>
            <person name="Lipzen A."/>
            <person name="Riley R."/>
            <person name="Grigoriev I.V."/>
            <person name="Spatafora J.W."/>
            <person name="Choi I.-G."/>
        </authorList>
    </citation>
    <scope>NUCLEOTIDE SEQUENCE [LARGE SCALE GENOMIC DNA]</scope>
    <source>
        <strain evidence="6 7">KUC8140</strain>
    </source>
</reference>
<keyword evidence="7" id="KW-1185">Reference proteome</keyword>
<evidence type="ECO:0000313" key="7">
    <source>
        <dbReference type="Proteomes" id="UP000053477"/>
    </source>
</evidence>